<dbReference type="EMBL" id="ODYU01006654">
    <property type="protein sequence ID" value="SOQ48690.1"/>
    <property type="molecule type" value="Genomic_DNA"/>
</dbReference>
<evidence type="ECO:0000313" key="1">
    <source>
        <dbReference type="EMBL" id="SOQ48690.1"/>
    </source>
</evidence>
<protein>
    <submittedName>
        <fullName evidence="1">SFRICE_004783</fullName>
    </submittedName>
</protein>
<sequence length="88" mass="10119">MHIGFLNRCLTLGFSPVSWVLYKHTSSHAHDTQTQSNNLWITQRVASCGNRIRYTLYGSQLPSHRANERHIPSLEGTYVILKLEIPKQ</sequence>
<gene>
    <name evidence="1" type="ORF">SFRICE_004783</name>
</gene>
<name>A0A2H1W6I1_SPOFR</name>
<proteinExistence type="predicted"/>
<reference evidence="1" key="1">
    <citation type="submission" date="2016-07" db="EMBL/GenBank/DDBJ databases">
        <authorList>
            <person name="Bretaudeau A."/>
        </authorList>
    </citation>
    <scope>NUCLEOTIDE SEQUENCE</scope>
    <source>
        <strain evidence="1">Rice</strain>
        <tissue evidence="1">Whole body</tissue>
    </source>
</reference>
<accession>A0A2H1W6I1</accession>
<organism evidence="1">
    <name type="scientific">Spodoptera frugiperda</name>
    <name type="common">Fall armyworm</name>
    <dbReference type="NCBI Taxonomy" id="7108"/>
    <lineage>
        <taxon>Eukaryota</taxon>
        <taxon>Metazoa</taxon>
        <taxon>Ecdysozoa</taxon>
        <taxon>Arthropoda</taxon>
        <taxon>Hexapoda</taxon>
        <taxon>Insecta</taxon>
        <taxon>Pterygota</taxon>
        <taxon>Neoptera</taxon>
        <taxon>Endopterygota</taxon>
        <taxon>Lepidoptera</taxon>
        <taxon>Glossata</taxon>
        <taxon>Ditrysia</taxon>
        <taxon>Noctuoidea</taxon>
        <taxon>Noctuidae</taxon>
        <taxon>Amphipyrinae</taxon>
        <taxon>Spodoptera</taxon>
    </lineage>
</organism>
<dbReference type="AlphaFoldDB" id="A0A2H1W6I1"/>